<dbReference type="AlphaFoldDB" id="A1WLZ9"/>
<dbReference type="PANTHER" id="PTHR24321:SF8">
    <property type="entry name" value="ESTRADIOL 17-BETA-DEHYDROGENASE 8-RELATED"/>
    <property type="match status" value="1"/>
</dbReference>
<keyword evidence="4" id="KW-1185">Reference proteome</keyword>
<dbReference type="PROSITE" id="PS00061">
    <property type="entry name" value="ADH_SHORT"/>
    <property type="match status" value="1"/>
</dbReference>
<dbReference type="PANTHER" id="PTHR24321">
    <property type="entry name" value="DEHYDROGENASES, SHORT CHAIN"/>
    <property type="match status" value="1"/>
</dbReference>
<protein>
    <submittedName>
        <fullName evidence="3">Short-chain dehydrogenase/reductase SDR</fullName>
    </submittedName>
</protein>
<dbReference type="STRING" id="391735.Veis_2920"/>
<dbReference type="SUPFAM" id="SSF51735">
    <property type="entry name" value="NAD(P)-binding Rossmann-fold domains"/>
    <property type="match status" value="1"/>
</dbReference>
<dbReference type="GeneID" id="76461405"/>
<name>A1WLZ9_VEREI</name>
<reference evidence="4" key="1">
    <citation type="submission" date="2006-12" db="EMBL/GenBank/DDBJ databases">
        <title>Complete sequence of chromosome 1 of Verminephrobacter eiseniae EF01-2.</title>
        <authorList>
            <person name="Copeland A."/>
            <person name="Lucas S."/>
            <person name="Lapidus A."/>
            <person name="Barry K."/>
            <person name="Detter J.C."/>
            <person name="Glavina del Rio T."/>
            <person name="Dalin E."/>
            <person name="Tice H."/>
            <person name="Pitluck S."/>
            <person name="Chertkov O."/>
            <person name="Brettin T."/>
            <person name="Bruce D."/>
            <person name="Han C."/>
            <person name="Tapia R."/>
            <person name="Gilna P."/>
            <person name="Schmutz J."/>
            <person name="Larimer F."/>
            <person name="Land M."/>
            <person name="Hauser L."/>
            <person name="Kyrpides N."/>
            <person name="Kim E."/>
            <person name="Stahl D."/>
            <person name="Richardson P."/>
        </authorList>
    </citation>
    <scope>NUCLEOTIDE SEQUENCE [LARGE SCALE GENOMIC DNA]</scope>
    <source>
        <strain evidence="4">EF01-2</strain>
    </source>
</reference>
<dbReference type="PRINTS" id="PR00081">
    <property type="entry name" value="GDHRDH"/>
</dbReference>
<dbReference type="HOGENOM" id="CLU_010194_1_0_4"/>
<dbReference type="Pfam" id="PF13561">
    <property type="entry name" value="adh_short_C2"/>
    <property type="match status" value="1"/>
</dbReference>
<evidence type="ECO:0000313" key="4">
    <source>
        <dbReference type="Proteomes" id="UP000000374"/>
    </source>
</evidence>
<accession>A1WLZ9</accession>
<evidence type="ECO:0000256" key="2">
    <source>
        <dbReference type="ARBA" id="ARBA00023002"/>
    </source>
</evidence>
<dbReference type="OrthoDB" id="7064009at2"/>
<keyword evidence="2" id="KW-0560">Oxidoreductase</keyword>
<dbReference type="KEGG" id="vei:Veis_2920"/>
<dbReference type="EMBL" id="CP000542">
    <property type="protein sequence ID" value="ABM58656.1"/>
    <property type="molecule type" value="Genomic_DNA"/>
</dbReference>
<dbReference type="Proteomes" id="UP000000374">
    <property type="component" value="Chromosome"/>
</dbReference>
<dbReference type="Gene3D" id="3.40.50.720">
    <property type="entry name" value="NAD(P)-binding Rossmann-like Domain"/>
    <property type="match status" value="1"/>
</dbReference>
<sequence length="252" mass="25450">MSLHGKTAFVTGAGSGIGQATAMAFAQAGAWVLLVDRDESALAGALAALRQGGGQGATMVCDVRQGDAVRAAVACAVQQRGALDCAVNAAGVEGASKTLLDEDEALFEQVMDINLRGVWHCLRAQIGQMLSQRAGGAIVNIASAAGLVGSRRCAAYSASKHGVLGLTRSAALQYGGQRVRINAVCPAGVSTDMARRIVSSAGQDMAGGGRNYPLGRYSTPQEIASGALWLCSEGAASTTGAVLSMDCGFTAA</sequence>
<dbReference type="eggNOG" id="COG1028">
    <property type="taxonomic scope" value="Bacteria"/>
</dbReference>
<evidence type="ECO:0000313" key="3">
    <source>
        <dbReference type="EMBL" id="ABM58656.1"/>
    </source>
</evidence>
<dbReference type="GO" id="GO:0016491">
    <property type="term" value="F:oxidoreductase activity"/>
    <property type="evidence" value="ECO:0007669"/>
    <property type="project" value="UniProtKB-KW"/>
</dbReference>
<dbReference type="PRINTS" id="PR00080">
    <property type="entry name" value="SDRFAMILY"/>
</dbReference>
<dbReference type="CDD" id="cd05233">
    <property type="entry name" value="SDR_c"/>
    <property type="match status" value="1"/>
</dbReference>
<dbReference type="InterPro" id="IPR020904">
    <property type="entry name" value="Sc_DH/Rdtase_CS"/>
</dbReference>
<dbReference type="InterPro" id="IPR036291">
    <property type="entry name" value="NAD(P)-bd_dom_sf"/>
</dbReference>
<dbReference type="RefSeq" id="WP_011810652.1">
    <property type="nucleotide sequence ID" value="NC_008786.1"/>
</dbReference>
<organism evidence="3 4">
    <name type="scientific">Verminephrobacter eiseniae (strain EF01-2)</name>
    <dbReference type="NCBI Taxonomy" id="391735"/>
    <lineage>
        <taxon>Bacteria</taxon>
        <taxon>Pseudomonadati</taxon>
        <taxon>Pseudomonadota</taxon>
        <taxon>Betaproteobacteria</taxon>
        <taxon>Burkholderiales</taxon>
        <taxon>Comamonadaceae</taxon>
        <taxon>Verminephrobacter</taxon>
    </lineage>
</organism>
<gene>
    <name evidence="3" type="ordered locus">Veis_2920</name>
</gene>
<dbReference type="FunFam" id="3.40.50.720:FF:000084">
    <property type="entry name" value="Short-chain dehydrogenase reductase"/>
    <property type="match status" value="1"/>
</dbReference>
<dbReference type="InterPro" id="IPR002347">
    <property type="entry name" value="SDR_fam"/>
</dbReference>
<comment type="similarity">
    <text evidence="1">Belongs to the short-chain dehydrogenases/reductases (SDR) family.</text>
</comment>
<proteinExistence type="inferred from homology"/>
<evidence type="ECO:0000256" key="1">
    <source>
        <dbReference type="ARBA" id="ARBA00006484"/>
    </source>
</evidence>